<gene>
    <name evidence="1" type="ORF">C4520_17000</name>
</gene>
<dbReference type="Gene3D" id="3.40.109.40">
    <property type="match status" value="1"/>
</dbReference>
<dbReference type="EMBL" id="QZKU01000116">
    <property type="protein sequence ID" value="RJP17285.1"/>
    <property type="molecule type" value="Genomic_DNA"/>
</dbReference>
<dbReference type="GO" id="GO:0008705">
    <property type="term" value="F:methionine synthase activity"/>
    <property type="evidence" value="ECO:0007669"/>
    <property type="project" value="InterPro"/>
</dbReference>
<evidence type="ECO:0008006" key="3">
    <source>
        <dbReference type="Google" id="ProtNLM"/>
    </source>
</evidence>
<accession>A0A3A4NEY4</accession>
<evidence type="ECO:0000313" key="1">
    <source>
        <dbReference type="EMBL" id="RJP17285.1"/>
    </source>
</evidence>
<proteinExistence type="predicted"/>
<reference evidence="1 2" key="1">
    <citation type="journal article" date="2017" name="ISME J.">
        <title>Energy and carbon metabolisms in a deep terrestrial subsurface fluid microbial community.</title>
        <authorList>
            <person name="Momper L."/>
            <person name="Jungbluth S.P."/>
            <person name="Lee M.D."/>
            <person name="Amend J.P."/>
        </authorList>
    </citation>
    <scope>NUCLEOTIDE SEQUENCE [LARGE SCALE GENOMIC DNA]</scope>
    <source>
        <strain evidence="1">SURF_5</strain>
    </source>
</reference>
<evidence type="ECO:0000313" key="2">
    <source>
        <dbReference type="Proteomes" id="UP000265882"/>
    </source>
</evidence>
<protein>
    <recommendedName>
        <fullName evidence="3">AdoMet activation domain-containing protein</fullName>
    </recommendedName>
</protein>
<organism evidence="1 2">
    <name type="scientific">Abyssobacteria bacterium (strain SURF_5)</name>
    <dbReference type="NCBI Taxonomy" id="2093360"/>
    <lineage>
        <taxon>Bacteria</taxon>
        <taxon>Pseudomonadati</taxon>
        <taxon>Candidatus Hydrogenedentota</taxon>
        <taxon>Candidatus Abyssobacteria</taxon>
    </lineage>
</organism>
<dbReference type="SUPFAM" id="SSF56507">
    <property type="entry name" value="Methionine synthase activation domain-like"/>
    <property type="match status" value="1"/>
</dbReference>
<dbReference type="AlphaFoldDB" id="A0A3A4NEY4"/>
<name>A0A3A4NEY4_ABYX5</name>
<sequence length="227" mass="25028">MSSQQQIREVEVHIPLEDLLGPLGYKAKEQVTPGVMQQILEESSRCKTLLKPRFITDLIPVSRSGEASGGSDIRFKDEFLARALDGAQVLGLGICTVGPDIDLMIDDCFARGDYLVAMIADVVASRAVEEAGEACSDFLCAKASEQGLFPLCRISPGYGKWDVSGQRTLFSLLDPAPLGVSLNQYCMMQPKKSISFLIPLGENEPVQKFQPSCQECNFKKCAYRRRR</sequence>
<dbReference type="InterPro" id="IPR037010">
    <property type="entry name" value="VitB12-dep_Met_synth_activ_sf"/>
</dbReference>
<dbReference type="Proteomes" id="UP000265882">
    <property type="component" value="Unassembled WGS sequence"/>
</dbReference>
<comment type="caution">
    <text evidence="1">The sequence shown here is derived from an EMBL/GenBank/DDBJ whole genome shotgun (WGS) entry which is preliminary data.</text>
</comment>